<dbReference type="GO" id="GO:0006412">
    <property type="term" value="P:translation"/>
    <property type="evidence" value="ECO:0007669"/>
    <property type="project" value="InterPro"/>
</dbReference>
<reference evidence="7" key="1">
    <citation type="journal article" date="2023" name="Commun. Biol.">
        <title>Genome analysis of Parmales, the sister group of diatoms, reveals the evolutionary specialization of diatoms from phago-mixotrophs to photoautotrophs.</title>
        <authorList>
            <person name="Ban H."/>
            <person name="Sato S."/>
            <person name="Yoshikawa S."/>
            <person name="Yamada K."/>
            <person name="Nakamura Y."/>
            <person name="Ichinomiya M."/>
            <person name="Sato N."/>
            <person name="Blanc-Mathieu R."/>
            <person name="Endo H."/>
            <person name="Kuwata A."/>
            <person name="Ogata H."/>
        </authorList>
    </citation>
    <scope>NUCLEOTIDE SEQUENCE [LARGE SCALE GENOMIC DNA]</scope>
</reference>
<dbReference type="InterPro" id="IPR001063">
    <property type="entry name" value="Ribosomal_uL22"/>
</dbReference>
<dbReference type="GO" id="GO:0003735">
    <property type="term" value="F:structural constituent of ribosome"/>
    <property type="evidence" value="ECO:0007669"/>
    <property type="project" value="InterPro"/>
</dbReference>
<evidence type="ECO:0000256" key="2">
    <source>
        <dbReference type="ARBA" id="ARBA00022980"/>
    </source>
</evidence>
<evidence type="ECO:0000313" key="6">
    <source>
        <dbReference type="EMBL" id="GMI47936.1"/>
    </source>
</evidence>
<organism evidence="6 7">
    <name type="scientific">Triparma columacea</name>
    <dbReference type="NCBI Taxonomy" id="722753"/>
    <lineage>
        <taxon>Eukaryota</taxon>
        <taxon>Sar</taxon>
        <taxon>Stramenopiles</taxon>
        <taxon>Ochrophyta</taxon>
        <taxon>Bolidophyceae</taxon>
        <taxon>Parmales</taxon>
        <taxon>Triparmaceae</taxon>
        <taxon>Triparma</taxon>
    </lineage>
</organism>
<evidence type="ECO:0000313" key="7">
    <source>
        <dbReference type="Proteomes" id="UP001165065"/>
    </source>
</evidence>
<dbReference type="OrthoDB" id="416470at2759"/>
<dbReference type="PROSITE" id="PS00464">
    <property type="entry name" value="RIBOSOMAL_L22"/>
    <property type="match status" value="1"/>
</dbReference>
<proteinExistence type="inferred from homology"/>
<dbReference type="SUPFAM" id="SSF54843">
    <property type="entry name" value="Ribosomal protein L22"/>
    <property type="match status" value="1"/>
</dbReference>
<dbReference type="Gene3D" id="3.90.470.10">
    <property type="entry name" value="Ribosomal protein L22/L17"/>
    <property type="match status" value="1"/>
</dbReference>
<gene>
    <name evidence="6" type="ORF">TrCOL_g4874</name>
</gene>
<evidence type="ECO:0000256" key="1">
    <source>
        <dbReference type="ARBA" id="ARBA00009451"/>
    </source>
</evidence>
<evidence type="ECO:0000256" key="3">
    <source>
        <dbReference type="ARBA" id="ARBA00023274"/>
    </source>
</evidence>
<dbReference type="InterPro" id="IPR036394">
    <property type="entry name" value="Ribosomal_uL22_sf"/>
</dbReference>
<feature type="compositionally biased region" description="Basic and acidic residues" evidence="5">
    <location>
        <begin position="213"/>
        <end position="228"/>
    </location>
</feature>
<keyword evidence="2 4" id="KW-0689">Ribosomal protein</keyword>
<comment type="caution">
    <text evidence="6">The sequence shown here is derived from an EMBL/GenBank/DDBJ whole genome shotgun (WGS) entry which is preliminary data.</text>
</comment>
<feature type="compositionally biased region" description="Acidic residues" evidence="5">
    <location>
        <begin position="195"/>
        <end position="212"/>
    </location>
</feature>
<dbReference type="InterPro" id="IPR018260">
    <property type="entry name" value="Ribosomal_uL22_CS"/>
</dbReference>
<dbReference type="Pfam" id="PF00237">
    <property type="entry name" value="Ribosomal_L22"/>
    <property type="match status" value="1"/>
</dbReference>
<dbReference type="EMBL" id="BRYA01000365">
    <property type="protein sequence ID" value="GMI47936.1"/>
    <property type="molecule type" value="Genomic_DNA"/>
</dbReference>
<protein>
    <recommendedName>
        <fullName evidence="8">Ribosomal protein L22</fullName>
    </recommendedName>
</protein>
<dbReference type="InterPro" id="IPR047867">
    <property type="entry name" value="Ribosomal_uL22_bac/org-type"/>
</dbReference>
<evidence type="ECO:0000256" key="5">
    <source>
        <dbReference type="SAM" id="MobiDB-lite"/>
    </source>
</evidence>
<dbReference type="PANTHER" id="PTHR13501">
    <property type="entry name" value="CHLOROPLAST 50S RIBOSOMAL PROTEIN L22-RELATED"/>
    <property type="match status" value="1"/>
</dbReference>
<keyword evidence="3 4" id="KW-0687">Ribonucleoprotein</keyword>
<accession>A0A9W7LFF7</accession>
<evidence type="ECO:0008006" key="8">
    <source>
        <dbReference type="Google" id="ProtNLM"/>
    </source>
</evidence>
<evidence type="ECO:0000256" key="4">
    <source>
        <dbReference type="RuleBase" id="RU004005"/>
    </source>
</evidence>
<dbReference type="AlphaFoldDB" id="A0A9W7LFF7"/>
<feature type="region of interest" description="Disordered" evidence="5">
    <location>
        <begin position="177"/>
        <end position="228"/>
    </location>
</feature>
<keyword evidence="7" id="KW-1185">Reference proteome</keyword>
<name>A0A9W7LFF7_9STRA</name>
<dbReference type="GO" id="GO:0015934">
    <property type="term" value="C:large ribosomal subunit"/>
    <property type="evidence" value="ECO:0007669"/>
    <property type="project" value="InterPro"/>
</dbReference>
<dbReference type="Proteomes" id="UP001165065">
    <property type="component" value="Unassembled WGS sequence"/>
</dbReference>
<feature type="compositionally biased region" description="Basic and acidic residues" evidence="5">
    <location>
        <begin position="178"/>
        <end position="191"/>
    </location>
</feature>
<comment type="similarity">
    <text evidence="1 4">Belongs to the universal ribosomal protein uL22 family.</text>
</comment>
<dbReference type="PANTHER" id="PTHR13501:SF8">
    <property type="entry name" value="LARGE RIBOSOMAL SUBUNIT PROTEIN UL22M"/>
    <property type="match status" value="1"/>
</dbReference>
<sequence length="228" mass="26815">MQEEKNQGLGKPVRYGQIVKERYNTSWELKDYSGRFEPRTVSAVKKSIRVSPWKLNLIAAQVRRLRVEDARKQMKFSIKRHSSVIDEIIRKTTNLADIRYDLKPAQLEVLKCFVTRATPLKRIKYHSRGRFGKMFRRHSHLNITVGEIDFESKIANAKSKKEKSRWIKWKEEADEAAEEARQERAELDMLRGLDPIEEDGDDDDDDDDDFEEGEKGDIEEAQFEEKKK</sequence>